<dbReference type="Pfam" id="PF18660">
    <property type="entry name" value="Tsi6"/>
    <property type="match status" value="1"/>
</dbReference>
<organism evidence="2 3">
    <name type="scientific">Pseudomonas paraeruginosa</name>
    <dbReference type="NCBI Taxonomy" id="2994495"/>
    <lineage>
        <taxon>Bacteria</taxon>
        <taxon>Pseudomonadati</taxon>
        <taxon>Pseudomonadota</taxon>
        <taxon>Gammaproteobacteria</taxon>
        <taxon>Pseudomonadales</taxon>
        <taxon>Pseudomonadaceae</taxon>
        <taxon>Pseudomonas</taxon>
    </lineage>
</organism>
<dbReference type="EMBL" id="CP027169">
    <property type="protein sequence ID" value="AVK09068.1"/>
    <property type="molecule type" value="Genomic_DNA"/>
</dbReference>
<protein>
    <recommendedName>
        <fullName evidence="1">Tsi6 domain-containing protein</fullName>
    </recommendedName>
</protein>
<evidence type="ECO:0000259" key="1">
    <source>
        <dbReference type="Pfam" id="PF18660"/>
    </source>
</evidence>
<reference evidence="2 3" key="1">
    <citation type="submission" date="2018-02" db="EMBL/GenBank/DDBJ databases">
        <title>FDA/CDC Antimicrobial Resistant Isolate Bank Genome Sequencing.</title>
        <authorList>
            <person name="Benahmed F.H."/>
            <person name="Lutgring J.D."/>
            <person name="Yoo B."/>
            <person name="Machado M."/>
            <person name="Brown A."/>
            <person name="McAllister G."/>
            <person name="Perry A."/>
            <person name="Halpin A.L."/>
            <person name="Vavikolanu K."/>
            <person name="Ott S."/>
            <person name="Zhao X."/>
            <person name="Tallon L.J."/>
            <person name="Sadzewicz L."/>
            <person name="Aluvathingal J."/>
            <person name="Nadendla S."/>
            <person name="Voskania-kordi A."/>
            <person name="Simonyan V."/>
            <person name="Patel J."/>
            <person name="Shawar R.M."/>
        </authorList>
    </citation>
    <scope>NUCLEOTIDE SEQUENCE [LARGE SCALE GENOMIC DNA]</scope>
    <source>
        <strain evidence="2 3">AR_0356</strain>
    </source>
</reference>
<dbReference type="Proteomes" id="UP000238390">
    <property type="component" value="Chromosome"/>
</dbReference>
<sequence length="41" mass="4390">MVPLGHQPNRAALHRIGIGAIAVKEFDETDVELAEALKAAH</sequence>
<dbReference type="InterPro" id="IPR040818">
    <property type="entry name" value="Tsi6"/>
</dbReference>
<dbReference type="AlphaFoldDB" id="A0A2R3J4G4"/>
<evidence type="ECO:0000313" key="2">
    <source>
        <dbReference type="EMBL" id="AVK09068.1"/>
    </source>
</evidence>
<proteinExistence type="predicted"/>
<keyword evidence="3" id="KW-1185">Reference proteome</keyword>
<dbReference type="RefSeq" id="WP_011979141.1">
    <property type="nucleotide sequence ID" value="NZ_CP020560.1"/>
</dbReference>
<name>A0A2R3J4G4_9PSED</name>
<feature type="domain" description="Tsi6" evidence="1">
    <location>
        <begin position="5"/>
        <end position="41"/>
    </location>
</feature>
<evidence type="ECO:0000313" key="3">
    <source>
        <dbReference type="Proteomes" id="UP000238390"/>
    </source>
</evidence>
<accession>A0A2R3J4G4</accession>
<dbReference type="GeneID" id="77224182"/>
<gene>
    <name evidence="2" type="ORF">CSB93_1335</name>
</gene>